<dbReference type="EMBL" id="SLZY01000002">
    <property type="protein sequence ID" value="TCS73259.1"/>
    <property type="molecule type" value="Genomic_DNA"/>
</dbReference>
<evidence type="ECO:0000313" key="3">
    <source>
        <dbReference type="EMBL" id="TCS73259.1"/>
    </source>
</evidence>
<dbReference type="OrthoDB" id="8563324at2"/>
<keyword evidence="4" id="KW-1185">Reference proteome</keyword>
<feature type="domain" description="Glycosyl transferase family 1" evidence="2">
    <location>
        <begin position="139"/>
        <end position="290"/>
    </location>
</feature>
<dbReference type="Proteomes" id="UP000295135">
    <property type="component" value="Unassembled WGS sequence"/>
</dbReference>
<evidence type="ECO:0000313" key="4">
    <source>
        <dbReference type="Proteomes" id="UP000295135"/>
    </source>
</evidence>
<name>A0A4R3JXN0_9PROT</name>
<gene>
    <name evidence="3" type="ORF">EDC61_10227</name>
</gene>
<dbReference type="PANTHER" id="PTHR46401:SF2">
    <property type="entry name" value="GLYCOSYLTRANSFERASE WBBK-RELATED"/>
    <property type="match status" value="1"/>
</dbReference>
<dbReference type="GO" id="GO:0009103">
    <property type="term" value="P:lipopolysaccharide biosynthetic process"/>
    <property type="evidence" value="ECO:0007669"/>
    <property type="project" value="TreeGrafter"/>
</dbReference>
<dbReference type="GO" id="GO:0016757">
    <property type="term" value="F:glycosyltransferase activity"/>
    <property type="evidence" value="ECO:0007669"/>
    <property type="project" value="InterPro"/>
</dbReference>
<dbReference type="AlphaFoldDB" id="A0A4R3JXN0"/>
<dbReference type="NCBIfam" id="TIGR04348">
    <property type="entry name" value="selenoneine biosynthesis selenosugar synthase SenB"/>
    <property type="match status" value="1"/>
</dbReference>
<dbReference type="Pfam" id="PF00534">
    <property type="entry name" value="Glycos_transf_1"/>
    <property type="match status" value="1"/>
</dbReference>
<accession>A0A4R3JXN0</accession>
<organism evidence="3 4">
    <name type="scientific">Sulfuritortus calidifontis</name>
    <dbReference type="NCBI Taxonomy" id="1914471"/>
    <lineage>
        <taxon>Bacteria</taxon>
        <taxon>Pseudomonadati</taxon>
        <taxon>Pseudomonadota</taxon>
        <taxon>Betaproteobacteria</taxon>
        <taxon>Nitrosomonadales</taxon>
        <taxon>Thiobacillaceae</taxon>
        <taxon>Sulfuritortus</taxon>
    </lineage>
</organism>
<evidence type="ECO:0000256" key="1">
    <source>
        <dbReference type="ARBA" id="ARBA00022679"/>
    </source>
</evidence>
<dbReference type="SUPFAM" id="SSF53756">
    <property type="entry name" value="UDP-Glycosyltransferase/glycogen phosphorylase"/>
    <property type="match status" value="1"/>
</dbReference>
<dbReference type="InterPro" id="IPR027627">
    <property type="entry name" value="Glycosyltransferase_put"/>
</dbReference>
<protein>
    <submittedName>
        <fullName evidence="3">Putative glycosyltransferase (TIGR04348 family)</fullName>
    </submittedName>
</protein>
<dbReference type="InterPro" id="IPR001296">
    <property type="entry name" value="Glyco_trans_1"/>
</dbReference>
<reference evidence="3 4" key="1">
    <citation type="submission" date="2019-03" db="EMBL/GenBank/DDBJ databases">
        <title>Genomic Encyclopedia of Type Strains, Phase IV (KMG-IV): sequencing the most valuable type-strain genomes for metagenomic binning, comparative biology and taxonomic classification.</title>
        <authorList>
            <person name="Goeker M."/>
        </authorList>
    </citation>
    <scope>NUCLEOTIDE SEQUENCE [LARGE SCALE GENOMIC DNA]</scope>
    <source>
        <strain evidence="3 4">DSM 103923</strain>
    </source>
</reference>
<sequence>MRIALITPYLPAARNGNAHTAVRWARCLRAAGHRVRLALEWDGRAADLMVALHARRSAASIRRFAEAYPDRPLIVLLTGTDLYRDIQVDIPAQASLRLATRLVVLQERGLDELAPGLQAKARVIYQSAPRLQPAPRAKRHFEVGVVAHLREEKDPLRAAHAAARLPADSRIRVRHVGQALGPEWAAQAEQCAQAIPRWHWLGPRSHGETRRLIARSHLLVNSSRMEGGAFVLIEAITAGVPVLATRIPGNVGMLGVDYAGYFPVGDTAALAALMRRAETEPDFYARLQQQCAARAPLFEPARECAEIERLIDEVT</sequence>
<dbReference type="Gene3D" id="3.40.50.2000">
    <property type="entry name" value="Glycogen Phosphorylase B"/>
    <property type="match status" value="1"/>
</dbReference>
<comment type="caution">
    <text evidence="3">The sequence shown here is derived from an EMBL/GenBank/DDBJ whole genome shotgun (WGS) entry which is preliminary data.</text>
</comment>
<dbReference type="PANTHER" id="PTHR46401">
    <property type="entry name" value="GLYCOSYLTRANSFERASE WBBK-RELATED"/>
    <property type="match status" value="1"/>
</dbReference>
<keyword evidence="1 3" id="KW-0808">Transferase</keyword>
<evidence type="ECO:0000259" key="2">
    <source>
        <dbReference type="Pfam" id="PF00534"/>
    </source>
</evidence>
<dbReference type="RefSeq" id="WP_126458308.1">
    <property type="nucleotide sequence ID" value="NZ_AP018721.1"/>
</dbReference>
<proteinExistence type="predicted"/>